<dbReference type="AlphaFoldDB" id="A0AAQ3SYQ0"/>
<sequence length="456" mass="49549">MHEYAITVSDHLAEKRLMLYRIRFSGHGKKRKRAGGDSCADEEAHAAARYRGAEDALLDMPSSQQPICSSSAVVEDNYNGHDCIDGDQDAASVTAPDEHGLNPFIDDNGELDVNAALDYFMEIAAHQEPDIQDIIYCTKLLAPTPPYYSVGANLVASPTQEDVLLDMPSSQQPICSSSAVVEDNSNGRDCIDGDQDAASVTAPDEHGLTPFIDDNGELDVNAALDYFMDIAAHQEPDIQDIIYCTKLLAPTPPYYSVGANLVSSPTQGMLCGYMEPAAGPFPSPLCPVQPVDQAWGNCVAQDALLDMPSLQQPICSSSAVVEDNFNGRDCIDGDQDAASATAPDEHGLTPFIDDNGELDVGAALDYFMEIAAHKEPDIQDIIYWTKFLGPTPPYSSVGASLVASPTQGRNFWMPRSCLNSAYRCLRDWPSSTWLNTPRGVYHRDLNENVPLQLQHI</sequence>
<dbReference type="EMBL" id="CP144747">
    <property type="protein sequence ID" value="WVZ62857.1"/>
    <property type="molecule type" value="Genomic_DNA"/>
</dbReference>
<proteinExistence type="predicted"/>
<name>A0AAQ3SYQ0_PASNO</name>
<keyword evidence="2" id="KW-1185">Reference proteome</keyword>
<gene>
    <name evidence="1" type="ORF">U9M48_012551</name>
</gene>
<evidence type="ECO:0000313" key="1">
    <source>
        <dbReference type="EMBL" id="WVZ62857.1"/>
    </source>
</evidence>
<reference evidence="1 2" key="1">
    <citation type="submission" date="2024-02" db="EMBL/GenBank/DDBJ databases">
        <title>High-quality chromosome-scale genome assembly of Pensacola bahiagrass (Paspalum notatum Flugge var. saurae).</title>
        <authorList>
            <person name="Vega J.M."/>
            <person name="Podio M."/>
            <person name="Orjuela J."/>
            <person name="Siena L.A."/>
            <person name="Pessino S.C."/>
            <person name="Combes M.C."/>
            <person name="Mariac C."/>
            <person name="Albertini E."/>
            <person name="Pupilli F."/>
            <person name="Ortiz J.P.A."/>
            <person name="Leblanc O."/>
        </authorList>
    </citation>
    <scope>NUCLEOTIDE SEQUENCE [LARGE SCALE GENOMIC DNA]</scope>
    <source>
        <strain evidence="1">R1</strain>
        <tissue evidence="1">Leaf</tissue>
    </source>
</reference>
<evidence type="ECO:0000313" key="2">
    <source>
        <dbReference type="Proteomes" id="UP001341281"/>
    </source>
</evidence>
<protein>
    <submittedName>
        <fullName evidence="1">Uncharacterized protein</fullName>
    </submittedName>
</protein>
<accession>A0AAQ3SYQ0</accession>
<dbReference type="Proteomes" id="UP001341281">
    <property type="component" value="Chromosome 03"/>
</dbReference>
<organism evidence="1 2">
    <name type="scientific">Paspalum notatum var. saurae</name>
    <dbReference type="NCBI Taxonomy" id="547442"/>
    <lineage>
        <taxon>Eukaryota</taxon>
        <taxon>Viridiplantae</taxon>
        <taxon>Streptophyta</taxon>
        <taxon>Embryophyta</taxon>
        <taxon>Tracheophyta</taxon>
        <taxon>Spermatophyta</taxon>
        <taxon>Magnoliopsida</taxon>
        <taxon>Liliopsida</taxon>
        <taxon>Poales</taxon>
        <taxon>Poaceae</taxon>
        <taxon>PACMAD clade</taxon>
        <taxon>Panicoideae</taxon>
        <taxon>Andropogonodae</taxon>
        <taxon>Paspaleae</taxon>
        <taxon>Paspalinae</taxon>
        <taxon>Paspalum</taxon>
    </lineage>
</organism>